<reference evidence="3" key="1">
    <citation type="journal article" date="2019" name="Int. J. Syst. Evol. Microbiol.">
        <title>The Global Catalogue of Microorganisms (GCM) 10K type strain sequencing project: providing services to taxonomists for standard genome sequencing and annotation.</title>
        <authorList>
            <consortium name="The Broad Institute Genomics Platform"/>
            <consortium name="The Broad Institute Genome Sequencing Center for Infectious Disease"/>
            <person name="Wu L."/>
            <person name="Ma J."/>
        </authorList>
    </citation>
    <scope>NUCLEOTIDE SEQUENCE [LARGE SCALE GENOMIC DNA]</scope>
    <source>
        <strain evidence="3">JCM 17804</strain>
    </source>
</reference>
<dbReference type="RefSeq" id="WP_345540464.1">
    <property type="nucleotide sequence ID" value="NZ_BAABGJ010000076.1"/>
</dbReference>
<evidence type="ECO:0000256" key="1">
    <source>
        <dbReference type="SAM" id="MobiDB-lite"/>
    </source>
</evidence>
<comment type="caution">
    <text evidence="2">The sequence shown here is derived from an EMBL/GenBank/DDBJ whole genome shotgun (WGS) entry which is preliminary data.</text>
</comment>
<name>A0ABP8I7X6_9BURK</name>
<gene>
    <name evidence="2" type="ORF">GCM10023165_42770</name>
</gene>
<feature type="compositionally biased region" description="Basic and acidic residues" evidence="1">
    <location>
        <begin position="124"/>
        <end position="145"/>
    </location>
</feature>
<sequence>MKLAAKNWKTFQHYAHRLPPWIKLHRALLDDRKFLQLPVESRALAPMLWLLAAESTDGVFDGSIEELMFRLRVAEAELVAGLEPLITAGFFIPVQPDDNSLPLREQLASSVQAERTRAAGGVAADREQVAIPEKEKEEEEGERKPGGFVGKPDFPACCTKDVIDVYHAVLPELPRCRLLPDTRKNAIAKRWRWVLSTVKEDGTPRATTAEEALNWFRDFFDRARDNDFVMGRLGRAGPHASWRGDLDYLMTDKGLSQVLEKTGAPA</sequence>
<protein>
    <submittedName>
        <fullName evidence="2">Uncharacterized protein</fullName>
    </submittedName>
</protein>
<dbReference type="Proteomes" id="UP001500975">
    <property type="component" value="Unassembled WGS sequence"/>
</dbReference>
<dbReference type="EMBL" id="BAABGJ010000076">
    <property type="protein sequence ID" value="GAA4352927.1"/>
    <property type="molecule type" value="Genomic_DNA"/>
</dbReference>
<feature type="region of interest" description="Disordered" evidence="1">
    <location>
        <begin position="118"/>
        <end position="150"/>
    </location>
</feature>
<evidence type="ECO:0000313" key="3">
    <source>
        <dbReference type="Proteomes" id="UP001500975"/>
    </source>
</evidence>
<accession>A0ABP8I7X6</accession>
<keyword evidence="3" id="KW-1185">Reference proteome</keyword>
<evidence type="ECO:0000313" key="2">
    <source>
        <dbReference type="EMBL" id="GAA4352927.1"/>
    </source>
</evidence>
<organism evidence="2 3">
    <name type="scientific">Variovorax defluvii</name>
    <dbReference type="NCBI Taxonomy" id="913761"/>
    <lineage>
        <taxon>Bacteria</taxon>
        <taxon>Pseudomonadati</taxon>
        <taxon>Pseudomonadota</taxon>
        <taxon>Betaproteobacteria</taxon>
        <taxon>Burkholderiales</taxon>
        <taxon>Comamonadaceae</taxon>
        <taxon>Variovorax</taxon>
    </lineage>
</organism>
<proteinExistence type="predicted"/>